<dbReference type="NCBIfam" id="TIGR00254">
    <property type="entry name" value="GGDEF"/>
    <property type="match status" value="1"/>
</dbReference>
<keyword evidence="1" id="KW-0812">Transmembrane</keyword>
<keyword evidence="1" id="KW-1133">Transmembrane helix</keyword>
<feature type="domain" description="GGDEF" evidence="2">
    <location>
        <begin position="210"/>
        <end position="338"/>
    </location>
</feature>
<reference evidence="3 4" key="1">
    <citation type="submission" date="2023-06" db="EMBL/GenBank/DDBJ databases">
        <authorList>
            <person name="Yushchuk O."/>
            <person name="Binda E."/>
            <person name="Ruckert-Reed C."/>
            <person name="Fedorenko V."/>
            <person name="Kalinowski J."/>
            <person name="Marinelli F."/>
        </authorList>
    </citation>
    <scope>NUCLEOTIDE SEQUENCE [LARGE SCALE GENOMIC DNA]</scope>
    <source>
        <strain evidence="3 4">NRRL 3884</strain>
    </source>
</reference>
<feature type="transmembrane region" description="Helical" evidence="1">
    <location>
        <begin position="101"/>
        <end position="118"/>
    </location>
</feature>
<dbReference type="EC" id="2.7.7.65" evidence="3"/>
<dbReference type="InterPro" id="IPR029787">
    <property type="entry name" value="Nucleotide_cyclase"/>
</dbReference>
<sequence>MKRAWRSIGLTDDVLPAVVSGYTVSMLFLLCGLYTFITVLFPTPPQFRPGLVMLVAVAAVAFGLIGMRLPWARIPDGARLAIAPGAMALIALHNITAGMDAFRYGMFFFVVFIWLGLCEPRGTSLKMAPFLLVAYIAPLLADGASSSDLASISYTIPLYLTVGEVLAWRSARLHALKDRLQYLAEHDSLTGLPNRAMFTARLEASSGRASETAVIFLDLDGFKRINDRLGHAAGDEVLVNVAGALREAARPGDLPCRLAGDEFVILLVDTDLGTAEGVAQRLLDRMALLRAPDGTPIRGSVGIACSSAVNCHGIVAAADEAMYQAKNTRSGTVAVTVPAA</sequence>
<dbReference type="SUPFAM" id="SSF55073">
    <property type="entry name" value="Nucleotide cyclase"/>
    <property type="match status" value="1"/>
</dbReference>
<keyword evidence="4" id="KW-1185">Reference proteome</keyword>
<evidence type="ECO:0000259" key="2">
    <source>
        <dbReference type="PROSITE" id="PS50887"/>
    </source>
</evidence>
<dbReference type="Gene3D" id="3.30.70.270">
    <property type="match status" value="1"/>
</dbReference>
<accession>A0ABY8W9E8</accession>
<gene>
    <name evidence="3" type="ORF">ACTOB_005511</name>
</gene>
<dbReference type="RefSeq" id="WP_284914738.1">
    <property type="nucleotide sequence ID" value="NZ_CP126980.1"/>
</dbReference>
<dbReference type="Pfam" id="PF00990">
    <property type="entry name" value="GGDEF"/>
    <property type="match status" value="1"/>
</dbReference>
<evidence type="ECO:0000256" key="1">
    <source>
        <dbReference type="SAM" id="Phobius"/>
    </source>
</evidence>
<feature type="transmembrane region" description="Helical" evidence="1">
    <location>
        <begin position="77"/>
        <end position="95"/>
    </location>
</feature>
<feature type="transmembrane region" description="Helical" evidence="1">
    <location>
        <begin position="47"/>
        <end position="65"/>
    </location>
</feature>
<keyword evidence="3" id="KW-0548">Nucleotidyltransferase</keyword>
<keyword evidence="1" id="KW-0472">Membrane</keyword>
<keyword evidence="3" id="KW-0808">Transferase</keyword>
<protein>
    <submittedName>
        <fullName evidence="3">GGDEF domain-containing protein</fullName>
        <ecNumber evidence="3">2.7.7.65</ecNumber>
    </submittedName>
</protein>
<dbReference type="PROSITE" id="PS50887">
    <property type="entry name" value="GGDEF"/>
    <property type="match status" value="1"/>
</dbReference>
<dbReference type="InterPro" id="IPR050469">
    <property type="entry name" value="Diguanylate_Cyclase"/>
</dbReference>
<feature type="transmembrane region" description="Helical" evidence="1">
    <location>
        <begin position="21"/>
        <end position="41"/>
    </location>
</feature>
<dbReference type="EMBL" id="CP126980">
    <property type="protein sequence ID" value="WIM93530.1"/>
    <property type="molecule type" value="Genomic_DNA"/>
</dbReference>
<proteinExistence type="predicted"/>
<dbReference type="GO" id="GO:0052621">
    <property type="term" value="F:diguanylate cyclase activity"/>
    <property type="evidence" value="ECO:0007669"/>
    <property type="project" value="UniProtKB-EC"/>
</dbReference>
<dbReference type="CDD" id="cd01949">
    <property type="entry name" value="GGDEF"/>
    <property type="match status" value="1"/>
</dbReference>
<organism evidence="3 4">
    <name type="scientific">Actinoplanes oblitus</name>
    <dbReference type="NCBI Taxonomy" id="3040509"/>
    <lineage>
        <taxon>Bacteria</taxon>
        <taxon>Bacillati</taxon>
        <taxon>Actinomycetota</taxon>
        <taxon>Actinomycetes</taxon>
        <taxon>Micromonosporales</taxon>
        <taxon>Micromonosporaceae</taxon>
        <taxon>Actinoplanes</taxon>
    </lineage>
</organism>
<name>A0ABY8W9E8_9ACTN</name>
<dbReference type="InterPro" id="IPR000160">
    <property type="entry name" value="GGDEF_dom"/>
</dbReference>
<evidence type="ECO:0000313" key="4">
    <source>
        <dbReference type="Proteomes" id="UP001240150"/>
    </source>
</evidence>
<dbReference type="PANTHER" id="PTHR45138:SF9">
    <property type="entry name" value="DIGUANYLATE CYCLASE DGCM-RELATED"/>
    <property type="match status" value="1"/>
</dbReference>
<dbReference type="PANTHER" id="PTHR45138">
    <property type="entry name" value="REGULATORY COMPONENTS OF SENSORY TRANSDUCTION SYSTEM"/>
    <property type="match status" value="1"/>
</dbReference>
<dbReference type="Proteomes" id="UP001240150">
    <property type="component" value="Chromosome"/>
</dbReference>
<evidence type="ECO:0000313" key="3">
    <source>
        <dbReference type="EMBL" id="WIM93530.1"/>
    </source>
</evidence>
<dbReference type="SMART" id="SM00267">
    <property type="entry name" value="GGDEF"/>
    <property type="match status" value="1"/>
</dbReference>
<dbReference type="InterPro" id="IPR043128">
    <property type="entry name" value="Rev_trsase/Diguanyl_cyclase"/>
</dbReference>